<gene>
    <name evidence="1" type="ORF">I7412_31280</name>
</gene>
<evidence type="ECO:0000313" key="2">
    <source>
        <dbReference type="Proteomes" id="UP000604475"/>
    </source>
</evidence>
<sequence>MPSGQHEAPIELATLAPNVVVDLLSDIFLVKMPGFHEVTEPSTDMRMLAPRTYHADGALLFKDAYNQPMLGVVLEVQRGWDPRKQWTWMLYVAHMAVRLRVRTLLLVYCPDPTVARRYERLYEPRDRYSPQEPPIFSPRDVPRVVNVEQARANPALAVFSAICHGNDVDIDDYFPALAEVLRTAGPEAAASYEDILVAGLPRAVRIRWEVYMAGTVGPRFCSDFYRQLDARLRAEGLAKGEGRSLLTVLETRRVAVPAAAREQILSCTDLDQLDAWLRRAVTATTIDEVLQAQPERGRERVRASAP</sequence>
<dbReference type="AlphaFoldDB" id="A0A937RMK5"/>
<reference evidence="1" key="1">
    <citation type="submission" date="2020-12" db="EMBL/GenBank/DDBJ databases">
        <title>Genomic characterization of non-nitrogen-fixing Frankia strains.</title>
        <authorList>
            <person name="Carlos-Shanley C."/>
            <person name="Guerra T."/>
            <person name="Hahn D."/>
        </authorList>
    </citation>
    <scope>NUCLEOTIDE SEQUENCE</scope>
    <source>
        <strain evidence="1">CN6</strain>
    </source>
</reference>
<dbReference type="PANTHER" id="PTHR34613">
    <property type="entry name" value="SLL0800 PROTEIN"/>
    <property type="match status" value="1"/>
</dbReference>
<dbReference type="PANTHER" id="PTHR34613:SF1">
    <property type="entry name" value="SLL6017 PROTEIN"/>
    <property type="match status" value="1"/>
</dbReference>
<evidence type="ECO:0008006" key="3">
    <source>
        <dbReference type="Google" id="ProtNLM"/>
    </source>
</evidence>
<proteinExistence type="predicted"/>
<keyword evidence="2" id="KW-1185">Reference proteome</keyword>
<dbReference type="Proteomes" id="UP000604475">
    <property type="component" value="Unassembled WGS sequence"/>
</dbReference>
<organism evidence="1 2">
    <name type="scientific">Frankia nepalensis</name>
    <dbReference type="NCBI Taxonomy" id="1836974"/>
    <lineage>
        <taxon>Bacteria</taxon>
        <taxon>Bacillati</taxon>
        <taxon>Actinomycetota</taxon>
        <taxon>Actinomycetes</taxon>
        <taxon>Frankiales</taxon>
        <taxon>Frankiaceae</taxon>
        <taxon>Frankia</taxon>
    </lineage>
</organism>
<name>A0A937RMK5_9ACTN</name>
<protein>
    <recommendedName>
        <fullName evidence="3">Transposase (putative) YhgA-like domain-containing protein</fullName>
    </recommendedName>
</protein>
<evidence type="ECO:0000313" key="1">
    <source>
        <dbReference type="EMBL" id="MBL7631564.1"/>
    </source>
</evidence>
<comment type="caution">
    <text evidence="1">The sequence shown here is derived from an EMBL/GenBank/DDBJ whole genome shotgun (WGS) entry which is preliminary data.</text>
</comment>
<accession>A0A937RMK5</accession>
<dbReference type="EMBL" id="JAEACQ010000277">
    <property type="protein sequence ID" value="MBL7631564.1"/>
    <property type="molecule type" value="Genomic_DNA"/>
</dbReference>